<keyword evidence="1" id="KW-0732">Signal</keyword>
<feature type="signal peptide" evidence="1">
    <location>
        <begin position="1"/>
        <end position="22"/>
    </location>
</feature>
<reference evidence="5 7" key="2">
    <citation type="submission" date="2019-01" db="EMBL/GenBank/DDBJ databases">
        <title>The genome sequence of Lactobacillus crispatus L49.</title>
        <authorList>
            <person name="Zhong J."/>
            <person name="Zhang J."/>
        </authorList>
    </citation>
    <scope>NUCLEOTIDE SEQUENCE [LARGE SCALE GENOMIC DNA]</scope>
    <source>
        <strain evidence="5 7">L49</strain>
    </source>
</reference>
<accession>A0A4Q0LMD1</accession>
<reference evidence="2 9" key="3">
    <citation type="submission" date="2019-09" db="EMBL/GenBank/DDBJ databases">
        <title>Investigation of probiotic properties of different lactic acid bacteria.</title>
        <authorList>
            <person name="Jaomanjaka F."/>
            <person name="Blanc P."/>
        </authorList>
    </citation>
    <scope>NUCLEOTIDE SEQUENCE [LARGE SCALE GENOMIC DNA]</scope>
    <source>
        <strain evidence="2 9">BIO6272</strain>
    </source>
</reference>
<evidence type="ECO:0000313" key="5">
    <source>
        <dbReference type="EMBL" id="RXF53661.1"/>
    </source>
</evidence>
<dbReference type="EMBL" id="NKLP01000147">
    <property type="protein sequence ID" value="TDN30234.1"/>
    <property type="molecule type" value="Genomic_DNA"/>
</dbReference>
<dbReference type="Proteomes" id="UP000295195">
    <property type="component" value="Unassembled WGS sequence"/>
</dbReference>
<feature type="chain" id="PRO_5044607719" description="Surface layer protein A domain-containing protein" evidence="1">
    <location>
        <begin position="23"/>
        <end position="218"/>
    </location>
</feature>
<evidence type="ECO:0000313" key="2">
    <source>
        <dbReference type="EMBL" id="KAB1968294.1"/>
    </source>
</evidence>
<dbReference type="Proteomes" id="UP000289808">
    <property type="component" value="Unassembled WGS sequence"/>
</dbReference>
<reference evidence="4" key="5">
    <citation type="submission" date="2024-06" db="EMBL/GenBank/DDBJ databases">
        <title>Vaginal Lactobacillus fatty acid response mechanisms reveal a metabolite-targeted strategy for bacterial vaginosis treatment.</title>
        <authorList>
            <person name="Zhu M."/>
            <person name="Blainey P.C."/>
            <person name="Bloom S.M."/>
            <person name="Kwon D.S."/>
        </authorList>
    </citation>
    <scope>NUCLEOTIDE SEQUENCE</scope>
    <source>
        <strain evidence="4">194_F1_1</strain>
    </source>
</reference>
<evidence type="ECO:0000313" key="7">
    <source>
        <dbReference type="Proteomes" id="UP000289808"/>
    </source>
</evidence>
<dbReference type="Proteomes" id="UP001434419">
    <property type="component" value="Unassembled WGS sequence"/>
</dbReference>
<dbReference type="Proteomes" id="UP000430323">
    <property type="component" value="Unassembled WGS sequence"/>
</dbReference>
<protein>
    <recommendedName>
        <fullName evidence="11">Surface layer protein A domain-containing protein</fullName>
    </recommendedName>
</protein>
<reference evidence="3" key="4">
    <citation type="submission" date="2023-08" db="EMBL/GenBank/DDBJ databases">
        <title>Lactobacillus from the Female Urinary Tract.</title>
        <authorList>
            <person name="Stegman N."/>
            <person name="Jackson B."/>
            <person name="Steiling M."/>
            <person name="Sedano C."/>
            <person name="Wolfe A."/>
            <person name="Putonti C."/>
        </authorList>
    </citation>
    <scope>NUCLEOTIDE SEQUENCE</scope>
    <source>
        <strain evidence="3">UMB5661</strain>
    </source>
</reference>
<dbReference type="EMBL" id="WBOB01000092">
    <property type="protein sequence ID" value="KAB1968294.1"/>
    <property type="molecule type" value="Genomic_DNA"/>
</dbReference>
<evidence type="ECO:0000313" key="4">
    <source>
        <dbReference type="EMBL" id="MES5148551.1"/>
    </source>
</evidence>
<sequence length="218" mass="24638">MKFQKLVTSVLLVASTTGVLMTAPKRVQAVADTNTTESGKPVANIVNKPNLTKQGYVLTIQAPSGKIYVGQKNYKKQLTTTKPISNAKSVSWKKIKNVRFRIEKVAYATKVIKFGGAPQYLLVSKDKKYSCWTTRYSIKYYFWNTKKMQQVIKPLSKLTTRNSSSLKKIRNKQDFNQAVLAAKRLPANQRKVVLESLNQVKKVGNIDKAEDNILLFSF</sequence>
<evidence type="ECO:0000313" key="10">
    <source>
        <dbReference type="Proteomes" id="UP001434419"/>
    </source>
</evidence>
<name>A0A4Q0LMD1_9LACO</name>
<evidence type="ECO:0000313" key="6">
    <source>
        <dbReference type="EMBL" id="TDN30234.1"/>
    </source>
</evidence>
<dbReference type="EMBL" id="JAVTXN010000116">
    <property type="protein sequence ID" value="MDT9610674.1"/>
    <property type="molecule type" value="Genomic_DNA"/>
</dbReference>
<dbReference type="Proteomes" id="UP001253287">
    <property type="component" value="Unassembled WGS sequence"/>
</dbReference>
<organism evidence="5 7">
    <name type="scientific">Lactobacillus crispatus</name>
    <dbReference type="NCBI Taxonomy" id="47770"/>
    <lineage>
        <taxon>Bacteria</taxon>
        <taxon>Bacillati</taxon>
        <taxon>Bacillota</taxon>
        <taxon>Bacilli</taxon>
        <taxon>Lactobacillales</taxon>
        <taxon>Lactobacillaceae</taxon>
        <taxon>Lactobacillus</taxon>
    </lineage>
</organism>
<evidence type="ECO:0000313" key="8">
    <source>
        <dbReference type="Proteomes" id="UP000295195"/>
    </source>
</evidence>
<evidence type="ECO:0008006" key="11">
    <source>
        <dbReference type="Google" id="ProtNLM"/>
    </source>
</evidence>
<reference evidence="6 8" key="1">
    <citation type="submission" date="2017-06" db="EMBL/GenBank/DDBJ databases">
        <authorList>
            <person name="Swanenburg J."/>
            <person name="Kort R."/>
        </authorList>
    </citation>
    <scope>NUCLEOTIDE SEQUENCE [LARGE SCALE GENOMIC DNA]</scope>
    <source>
        <strain evidence="6 8">RL05</strain>
    </source>
</reference>
<dbReference type="RefSeq" id="WP_005725671.1">
    <property type="nucleotide sequence ID" value="NZ_CP033426.1"/>
</dbReference>
<dbReference type="EMBL" id="JBETVU010000012">
    <property type="protein sequence ID" value="MES5148551.1"/>
    <property type="molecule type" value="Genomic_DNA"/>
</dbReference>
<gene>
    <name evidence="4" type="ORF">ABVC42_01095</name>
    <name evidence="6" type="ORF">CEE75_08405</name>
    <name evidence="5" type="ORF">ERD32_12395</name>
    <name evidence="2" type="ORF">F8251_10030</name>
    <name evidence="3" type="ORF">RON39_11350</name>
</gene>
<proteinExistence type="predicted"/>
<evidence type="ECO:0000256" key="1">
    <source>
        <dbReference type="SAM" id="SignalP"/>
    </source>
</evidence>
<comment type="caution">
    <text evidence="5">The sequence shown here is derived from an EMBL/GenBank/DDBJ whole genome shotgun (WGS) entry which is preliminary data.</text>
</comment>
<dbReference type="EMBL" id="SCLX01000146">
    <property type="protein sequence ID" value="RXF53661.1"/>
    <property type="molecule type" value="Genomic_DNA"/>
</dbReference>
<evidence type="ECO:0000313" key="9">
    <source>
        <dbReference type="Proteomes" id="UP000430323"/>
    </source>
</evidence>
<evidence type="ECO:0000313" key="3">
    <source>
        <dbReference type="EMBL" id="MDT9610674.1"/>
    </source>
</evidence>
<keyword evidence="10" id="KW-1185">Reference proteome</keyword>
<dbReference type="AlphaFoldDB" id="A0A4Q0LMD1"/>